<dbReference type="Proteomes" id="UP001144978">
    <property type="component" value="Unassembled WGS sequence"/>
</dbReference>
<protein>
    <submittedName>
        <fullName evidence="1">Uncharacterized protein</fullName>
    </submittedName>
</protein>
<organism evidence="1 2">
    <name type="scientific">Trametes sanguinea</name>
    <dbReference type="NCBI Taxonomy" id="158606"/>
    <lineage>
        <taxon>Eukaryota</taxon>
        <taxon>Fungi</taxon>
        <taxon>Dikarya</taxon>
        <taxon>Basidiomycota</taxon>
        <taxon>Agaricomycotina</taxon>
        <taxon>Agaricomycetes</taxon>
        <taxon>Polyporales</taxon>
        <taxon>Polyporaceae</taxon>
        <taxon>Trametes</taxon>
    </lineage>
</organism>
<evidence type="ECO:0000313" key="1">
    <source>
        <dbReference type="EMBL" id="KAJ2965375.1"/>
    </source>
</evidence>
<evidence type="ECO:0000313" key="2">
    <source>
        <dbReference type="Proteomes" id="UP001144978"/>
    </source>
</evidence>
<accession>A0ACC1MEE4</accession>
<name>A0ACC1MEE4_9APHY</name>
<comment type="caution">
    <text evidence="1">The sequence shown here is derived from an EMBL/GenBank/DDBJ whole genome shotgun (WGS) entry which is preliminary data.</text>
</comment>
<dbReference type="EMBL" id="JANSHE010007044">
    <property type="protein sequence ID" value="KAJ2965375.1"/>
    <property type="molecule type" value="Genomic_DNA"/>
</dbReference>
<gene>
    <name evidence="1" type="ORF">NUW54_g14137</name>
</gene>
<proteinExistence type="predicted"/>
<keyword evidence="2" id="KW-1185">Reference proteome</keyword>
<reference evidence="1" key="1">
    <citation type="submission" date="2022-08" db="EMBL/GenBank/DDBJ databases">
        <title>Genome Sequence of Pycnoporus sanguineus.</title>
        <authorList>
            <person name="Buettner E."/>
        </authorList>
    </citation>
    <scope>NUCLEOTIDE SEQUENCE</scope>
    <source>
        <strain evidence="1">CG-C14</strain>
    </source>
</reference>
<sequence>MLPPPPTLRQGVTTLLESSMPATAQHSPALKDSGRGASRSSMTSQSPRLRLQSCSRFELQRHDGRARPTAIGSGTHAAVEARLTSRRRAETLTLTQHASLHLRECRSMLEGLIETDPINNGKPAFYPLSLADLDKLDEELALDSATFKNDWFAYNGGALDAESSKSYKKPLFFDIAVNYISLDMDRLQERAGKAPVKVEAAPAAATQQAPEKKAAASKAKVEEVERAATPEPSVQARGGLGSLLGGWWGRK</sequence>